<name>A0A151WGD3_9HYME</name>
<dbReference type="PANTHER" id="PTHR39953">
    <property type="entry name" value="RE54151P"/>
    <property type="match status" value="1"/>
</dbReference>
<accession>A0A151WGD3</accession>
<keyword evidence="2" id="KW-1185">Reference proteome</keyword>
<dbReference type="EMBL" id="KQ983181">
    <property type="protein sequence ID" value="KYQ46881.1"/>
    <property type="molecule type" value="Genomic_DNA"/>
</dbReference>
<gene>
    <name evidence="1" type="ORF">ALC60_14111</name>
</gene>
<organism evidence="1 2">
    <name type="scientific">Mycetomoellerius zeteki</name>
    <dbReference type="NCBI Taxonomy" id="64791"/>
    <lineage>
        <taxon>Eukaryota</taxon>
        <taxon>Metazoa</taxon>
        <taxon>Ecdysozoa</taxon>
        <taxon>Arthropoda</taxon>
        <taxon>Hexapoda</taxon>
        <taxon>Insecta</taxon>
        <taxon>Pterygota</taxon>
        <taxon>Neoptera</taxon>
        <taxon>Endopterygota</taxon>
        <taxon>Hymenoptera</taxon>
        <taxon>Apocrita</taxon>
        <taxon>Aculeata</taxon>
        <taxon>Formicoidea</taxon>
        <taxon>Formicidae</taxon>
        <taxon>Myrmicinae</taxon>
        <taxon>Mycetomoellerius</taxon>
    </lineage>
</organism>
<evidence type="ECO:0000313" key="2">
    <source>
        <dbReference type="Proteomes" id="UP000075809"/>
    </source>
</evidence>
<reference evidence="1 2" key="1">
    <citation type="submission" date="2015-09" db="EMBL/GenBank/DDBJ databases">
        <title>Trachymyrmex zeteki WGS genome.</title>
        <authorList>
            <person name="Nygaard S."/>
            <person name="Hu H."/>
            <person name="Boomsma J."/>
            <person name="Zhang G."/>
        </authorList>
    </citation>
    <scope>NUCLEOTIDE SEQUENCE [LARGE SCALE GENOMIC DNA]</scope>
    <source>
        <strain evidence="1">Tzet28-1</strain>
        <tissue evidence="1">Whole body</tissue>
    </source>
</reference>
<dbReference type="AlphaFoldDB" id="A0A151WGD3"/>
<protein>
    <submittedName>
        <fullName evidence="1">Uncharacterized protein</fullName>
    </submittedName>
</protein>
<dbReference type="PANTHER" id="PTHR39953:SF1">
    <property type="entry name" value="RE54151P"/>
    <property type="match status" value="1"/>
</dbReference>
<evidence type="ECO:0000313" key="1">
    <source>
        <dbReference type="EMBL" id="KYQ46881.1"/>
    </source>
</evidence>
<dbReference type="Proteomes" id="UP000075809">
    <property type="component" value="Unassembled WGS sequence"/>
</dbReference>
<proteinExistence type="predicted"/>
<sequence>MCEKGFVKANSSNLPQIDMFTVLTFLRDDDRFNAPEIRSTKALLNCRENYGDIAIGYVQLKREGDLCIVKCRVCPEHKVRSKSYSTTLIINEATEKIIDVQCHDCAAATGIYEYMQ</sequence>